<comment type="caution">
    <text evidence="1">The sequence shown here is derived from an EMBL/GenBank/DDBJ whole genome shotgun (WGS) entry which is preliminary data.</text>
</comment>
<dbReference type="AlphaFoldDB" id="A0A1Z5HS81"/>
<dbReference type="EMBL" id="BDGJ01000060">
    <property type="protein sequence ID" value="GAW92191.1"/>
    <property type="molecule type" value="Genomic_DNA"/>
</dbReference>
<organism evidence="1 2">
    <name type="scientific">Calderihabitans maritimus</name>
    <dbReference type="NCBI Taxonomy" id="1246530"/>
    <lineage>
        <taxon>Bacteria</taxon>
        <taxon>Bacillati</taxon>
        <taxon>Bacillota</taxon>
        <taxon>Clostridia</taxon>
        <taxon>Neomoorellales</taxon>
        <taxon>Calderihabitantaceae</taxon>
        <taxon>Calderihabitans</taxon>
    </lineage>
</organism>
<accession>A0A1Z5HS81</accession>
<gene>
    <name evidence="1" type="ORF">KKC1_13500</name>
</gene>
<protein>
    <submittedName>
        <fullName evidence="1">Uncharacterized protein</fullName>
    </submittedName>
</protein>
<evidence type="ECO:0000313" key="1">
    <source>
        <dbReference type="EMBL" id="GAW92191.1"/>
    </source>
</evidence>
<proteinExistence type="predicted"/>
<keyword evidence="2" id="KW-1185">Reference proteome</keyword>
<evidence type="ECO:0000313" key="2">
    <source>
        <dbReference type="Proteomes" id="UP000197032"/>
    </source>
</evidence>
<name>A0A1Z5HS81_9FIRM</name>
<dbReference type="Proteomes" id="UP000197032">
    <property type="component" value="Unassembled WGS sequence"/>
</dbReference>
<sequence>MRFVFSTRKKSSFSYLLTTLSTLSTEYLIHKTSVLFHKRTSYPFSLRPGTAFKSSEAFS</sequence>
<reference evidence="2" key="1">
    <citation type="journal article" date="2017" name="Appl. Environ. Microbiol.">
        <title>Genomic analysis of Calderihabitans maritimus KKC1, a thermophilic hydrogenogenic carboxydotrophic bacterium isolated from marine sediment.</title>
        <authorList>
            <person name="Omae K."/>
            <person name="Yoneda Y."/>
            <person name="Fukuyama Y."/>
            <person name="Yoshida T."/>
            <person name="Sako Y."/>
        </authorList>
    </citation>
    <scope>NUCLEOTIDE SEQUENCE [LARGE SCALE GENOMIC DNA]</scope>
    <source>
        <strain evidence="2">KKC1</strain>
    </source>
</reference>
<feature type="non-terminal residue" evidence="1">
    <location>
        <position position="59"/>
    </location>
</feature>